<evidence type="ECO:0000256" key="3">
    <source>
        <dbReference type="ARBA" id="ARBA00022989"/>
    </source>
</evidence>
<gene>
    <name evidence="7" type="ORF">GR167_19800</name>
</gene>
<feature type="domain" description="EamA" evidence="6">
    <location>
        <begin position="142"/>
        <end position="282"/>
    </location>
</feature>
<evidence type="ECO:0000256" key="4">
    <source>
        <dbReference type="ARBA" id="ARBA00023136"/>
    </source>
</evidence>
<reference evidence="7 8" key="1">
    <citation type="submission" date="2020-01" db="EMBL/GenBank/DDBJ databases">
        <authorList>
            <person name="Chen S."/>
        </authorList>
    </citation>
    <scope>NUCLEOTIDE SEQUENCE [LARGE SCALE GENOMIC DNA]</scope>
    <source>
        <strain evidence="7 8">GS-10</strain>
    </source>
</reference>
<evidence type="ECO:0000256" key="1">
    <source>
        <dbReference type="ARBA" id="ARBA00004141"/>
    </source>
</evidence>
<proteinExistence type="predicted"/>
<dbReference type="GO" id="GO:0016020">
    <property type="term" value="C:membrane"/>
    <property type="evidence" value="ECO:0007669"/>
    <property type="project" value="UniProtKB-SubCell"/>
</dbReference>
<accession>A0A6L8LNF0</accession>
<feature type="transmembrane region" description="Helical" evidence="5">
    <location>
        <begin position="173"/>
        <end position="192"/>
    </location>
</feature>
<dbReference type="EMBL" id="WWEN01000013">
    <property type="protein sequence ID" value="MYM57571.1"/>
    <property type="molecule type" value="Genomic_DNA"/>
</dbReference>
<sequence>MPIPHLLLGLLVALFWAANFIAVRLGLDAGLSPALLTALRFLAVAMLAPFVPRPFGWPTILALGAAIGIGQLGLSTLAIAVGLSPGIASLAMQTQAFFTVVLAAVFLGEAPKINQVLGMLIAGAGIAALGFGQDATGGAPWLGIVLILCAALSWAASNILLRRQRNAASPIAIAVWVATISALPLLLLSWSLEGPPLDVLSSVKAPAWALGVVIYSAVFSTLAATSIWSWLLGRHPANQVAPLSLLVPVFGLSLSALVLGERFSALDMIAAALVMVGLVLFLLPKRVRNEPAPARGR</sequence>
<dbReference type="InterPro" id="IPR037185">
    <property type="entry name" value="EmrE-like"/>
</dbReference>
<dbReference type="Proteomes" id="UP000479043">
    <property type="component" value="Unassembled WGS sequence"/>
</dbReference>
<evidence type="ECO:0000256" key="5">
    <source>
        <dbReference type="SAM" id="Phobius"/>
    </source>
</evidence>
<comment type="subcellular location">
    <subcellularLocation>
        <location evidence="1">Membrane</location>
        <topology evidence="1">Multi-pass membrane protein</topology>
    </subcellularLocation>
</comment>
<keyword evidence="3 5" id="KW-1133">Transmembrane helix</keyword>
<comment type="caution">
    <text evidence="7">The sequence shown here is derived from an EMBL/GenBank/DDBJ whole genome shotgun (WGS) entry which is preliminary data.</text>
</comment>
<dbReference type="SUPFAM" id="SSF103481">
    <property type="entry name" value="Multidrug resistance efflux transporter EmrE"/>
    <property type="match status" value="2"/>
</dbReference>
<feature type="transmembrane region" description="Helical" evidence="5">
    <location>
        <begin position="212"/>
        <end position="233"/>
    </location>
</feature>
<evidence type="ECO:0000256" key="2">
    <source>
        <dbReference type="ARBA" id="ARBA00022692"/>
    </source>
</evidence>
<feature type="transmembrane region" description="Helical" evidence="5">
    <location>
        <begin position="265"/>
        <end position="283"/>
    </location>
</feature>
<dbReference type="RefSeq" id="WP_160975476.1">
    <property type="nucleotide sequence ID" value="NZ_WWEN01000013.1"/>
</dbReference>
<feature type="transmembrane region" description="Helical" evidence="5">
    <location>
        <begin position="60"/>
        <end position="81"/>
    </location>
</feature>
<keyword evidence="4 5" id="KW-0472">Membrane</keyword>
<evidence type="ECO:0000313" key="7">
    <source>
        <dbReference type="EMBL" id="MYM57571.1"/>
    </source>
</evidence>
<feature type="transmembrane region" description="Helical" evidence="5">
    <location>
        <begin position="32"/>
        <end position="51"/>
    </location>
</feature>
<organism evidence="7 8">
    <name type="scientific">Thalassovita mangrovi</name>
    <dbReference type="NCBI Taxonomy" id="2692236"/>
    <lineage>
        <taxon>Bacteria</taxon>
        <taxon>Pseudomonadati</taxon>
        <taxon>Pseudomonadota</taxon>
        <taxon>Alphaproteobacteria</taxon>
        <taxon>Rhodobacterales</taxon>
        <taxon>Roseobacteraceae</taxon>
        <taxon>Thalassovita</taxon>
    </lineage>
</organism>
<protein>
    <submittedName>
        <fullName evidence="7">EamA family transporter</fullName>
    </submittedName>
</protein>
<evidence type="ECO:0000313" key="8">
    <source>
        <dbReference type="Proteomes" id="UP000479043"/>
    </source>
</evidence>
<keyword evidence="8" id="KW-1185">Reference proteome</keyword>
<dbReference type="PANTHER" id="PTHR32322:SF9">
    <property type="entry name" value="AMINO-ACID METABOLITE EFFLUX PUMP-RELATED"/>
    <property type="match status" value="1"/>
</dbReference>
<feature type="transmembrane region" description="Helical" evidence="5">
    <location>
        <begin position="139"/>
        <end position="161"/>
    </location>
</feature>
<dbReference type="AlphaFoldDB" id="A0A6L8LNF0"/>
<name>A0A6L8LNF0_9RHOB</name>
<feature type="transmembrane region" description="Helical" evidence="5">
    <location>
        <begin position="87"/>
        <end position="107"/>
    </location>
</feature>
<evidence type="ECO:0000259" key="6">
    <source>
        <dbReference type="Pfam" id="PF00892"/>
    </source>
</evidence>
<dbReference type="Pfam" id="PF00892">
    <property type="entry name" value="EamA"/>
    <property type="match status" value="2"/>
</dbReference>
<feature type="domain" description="EamA" evidence="6">
    <location>
        <begin position="6"/>
        <end position="129"/>
    </location>
</feature>
<dbReference type="PANTHER" id="PTHR32322">
    <property type="entry name" value="INNER MEMBRANE TRANSPORTER"/>
    <property type="match status" value="1"/>
</dbReference>
<dbReference type="InterPro" id="IPR000620">
    <property type="entry name" value="EamA_dom"/>
</dbReference>
<keyword evidence="2 5" id="KW-0812">Transmembrane</keyword>
<feature type="transmembrane region" description="Helical" evidence="5">
    <location>
        <begin position="116"/>
        <end position="133"/>
    </location>
</feature>
<feature type="transmembrane region" description="Helical" evidence="5">
    <location>
        <begin position="240"/>
        <end position="259"/>
    </location>
</feature>
<dbReference type="InterPro" id="IPR050638">
    <property type="entry name" value="AA-Vitamin_Transporters"/>
</dbReference>